<evidence type="ECO:0000313" key="22">
    <source>
        <dbReference type="Proteomes" id="UP000054097"/>
    </source>
</evidence>
<evidence type="ECO:0000256" key="5">
    <source>
        <dbReference type="ARBA" id="ARBA00012780"/>
    </source>
</evidence>
<evidence type="ECO:0000256" key="17">
    <source>
        <dbReference type="ARBA" id="ARBA00042373"/>
    </source>
</evidence>
<comment type="function">
    <text evidence="16">Glucanases play a role in cell expansion during growth, in cell-cell fusion during mating, and in spore release during sporulation. This enzyme may be involved in beta-glucan degradation. Active on laminarin and lichenan.</text>
</comment>
<dbReference type="Gene3D" id="3.20.20.80">
    <property type="entry name" value="Glycosidases"/>
    <property type="match status" value="2"/>
</dbReference>
<evidence type="ECO:0000256" key="6">
    <source>
        <dbReference type="ARBA" id="ARBA00022475"/>
    </source>
</evidence>
<keyword evidence="8" id="KW-0964">Secreted</keyword>
<evidence type="ECO:0000256" key="9">
    <source>
        <dbReference type="ARBA" id="ARBA00022729"/>
    </source>
</evidence>
<reference evidence="21 22" key="1">
    <citation type="submission" date="2014-04" db="EMBL/GenBank/DDBJ databases">
        <authorList>
            <consortium name="DOE Joint Genome Institute"/>
            <person name="Kuo A."/>
            <person name="Zuccaro A."/>
            <person name="Kohler A."/>
            <person name="Nagy L.G."/>
            <person name="Floudas D."/>
            <person name="Copeland A."/>
            <person name="Barry K.W."/>
            <person name="Cichocki N."/>
            <person name="Veneault-Fourrey C."/>
            <person name="LaButti K."/>
            <person name="Lindquist E.A."/>
            <person name="Lipzen A."/>
            <person name="Lundell T."/>
            <person name="Morin E."/>
            <person name="Murat C."/>
            <person name="Sun H."/>
            <person name="Tunlid A."/>
            <person name="Henrissat B."/>
            <person name="Grigoriev I.V."/>
            <person name="Hibbett D.S."/>
            <person name="Martin F."/>
            <person name="Nordberg H.P."/>
            <person name="Cantor M.N."/>
            <person name="Hua S.X."/>
        </authorList>
    </citation>
    <scope>NUCLEOTIDE SEQUENCE [LARGE SCALE GENOMIC DNA]</scope>
    <source>
        <strain evidence="21 22">MAFF 305830</strain>
    </source>
</reference>
<keyword evidence="6" id="KW-1003">Cell membrane</keyword>
<sequence>MKPVTKKIVWGVAIVAALGVVGAVIGVVVVEVNKNRASNASSDGSSSNSTSSSSSTNGLNAPTATGTSSAPVPTGFTPNPALHKSFYGMAYTPGGAIMPQCGANIANVTKDIQILSQLTTRLRLYGSDCNVTSLVLQAIQDTQVDIKVFAAIYLEPEELSYTRQKTILENALATYGTTNVLGIAVGNEYVLQAIQAGDTSENATTRVVTKMTEVRTDLIALGYNLPVGTSDAGGTVTQEMVNGADFVFDNIHPWFSSNTAETAVTFANSFFTSSAQPLAAASTRTTTMYQGEFGWPSGSDTVGDVNQAGSAASVANLQLVLDNWVCSANTAGTPYFWFSAFDEPWKATTGLGVEAHWGLMDAEYNLKDITLPTCLST</sequence>
<evidence type="ECO:0000256" key="18">
    <source>
        <dbReference type="ARBA" id="ARBA00043078"/>
    </source>
</evidence>
<evidence type="ECO:0000256" key="20">
    <source>
        <dbReference type="SAM" id="MobiDB-lite"/>
    </source>
</evidence>
<evidence type="ECO:0000313" key="21">
    <source>
        <dbReference type="EMBL" id="KIM25033.1"/>
    </source>
</evidence>
<reference evidence="22" key="2">
    <citation type="submission" date="2015-01" db="EMBL/GenBank/DDBJ databases">
        <title>Evolutionary Origins and Diversification of the Mycorrhizal Mutualists.</title>
        <authorList>
            <consortium name="DOE Joint Genome Institute"/>
            <consortium name="Mycorrhizal Genomics Consortium"/>
            <person name="Kohler A."/>
            <person name="Kuo A."/>
            <person name="Nagy L.G."/>
            <person name="Floudas D."/>
            <person name="Copeland A."/>
            <person name="Barry K.W."/>
            <person name="Cichocki N."/>
            <person name="Veneault-Fourrey C."/>
            <person name="LaButti K."/>
            <person name="Lindquist E.A."/>
            <person name="Lipzen A."/>
            <person name="Lundell T."/>
            <person name="Morin E."/>
            <person name="Murat C."/>
            <person name="Riley R."/>
            <person name="Ohm R."/>
            <person name="Sun H."/>
            <person name="Tunlid A."/>
            <person name="Henrissat B."/>
            <person name="Grigoriev I.V."/>
            <person name="Hibbett D.S."/>
            <person name="Martin F."/>
        </authorList>
    </citation>
    <scope>NUCLEOTIDE SEQUENCE [LARGE SCALE GENOMIC DNA]</scope>
    <source>
        <strain evidence="22">MAFF 305830</strain>
    </source>
</reference>
<evidence type="ECO:0000256" key="10">
    <source>
        <dbReference type="ARBA" id="ARBA00022801"/>
    </source>
</evidence>
<keyword evidence="14" id="KW-0961">Cell wall biogenesis/degradation</keyword>
<feature type="region of interest" description="Disordered" evidence="20">
    <location>
        <begin position="37"/>
        <end position="75"/>
    </location>
</feature>
<dbReference type="AlphaFoldDB" id="A0A0C2WF24"/>
<dbReference type="InterPro" id="IPR050732">
    <property type="entry name" value="Beta-glucan_modifiers"/>
</dbReference>
<protein>
    <recommendedName>
        <fullName evidence="5">glucan endo-1,3-beta-D-glucosidase</fullName>
        <ecNumber evidence="5">3.2.1.39</ecNumber>
    </recommendedName>
    <alternativeName>
        <fullName evidence="18">Endo-1,3-beta-glucanase btgC</fullName>
    </alternativeName>
    <alternativeName>
        <fullName evidence="17">Laminarinase btgC</fullName>
    </alternativeName>
</protein>
<dbReference type="Pfam" id="PF00332">
    <property type="entry name" value="Glyco_hydro_17"/>
    <property type="match status" value="1"/>
</dbReference>
<dbReference type="PANTHER" id="PTHR16631">
    <property type="entry name" value="GLUCAN 1,3-BETA-GLUCOSIDASE"/>
    <property type="match status" value="1"/>
</dbReference>
<dbReference type="Proteomes" id="UP000054097">
    <property type="component" value="Unassembled WGS sequence"/>
</dbReference>
<dbReference type="GO" id="GO:0005886">
    <property type="term" value="C:plasma membrane"/>
    <property type="evidence" value="ECO:0007669"/>
    <property type="project" value="UniProtKB-SubCell"/>
</dbReference>
<evidence type="ECO:0000256" key="12">
    <source>
        <dbReference type="ARBA" id="ARBA00023180"/>
    </source>
</evidence>
<dbReference type="InterPro" id="IPR000490">
    <property type="entry name" value="Glyco_hydro_17"/>
</dbReference>
<evidence type="ECO:0000256" key="13">
    <source>
        <dbReference type="ARBA" id="ARBA00023277"/>
    </source>
</evidence>
<feature type="compositionally biased region" description="Polar residues" evidence="20">
    <location>
        <begin position="59"/>
        <end position="71"/>
    </location>
</feature>
<comment type="catalytic activity">
    <reaction evidence="1">
        <text>Hydrolysis of (1-&gt;3)-beta-D-glucosidic linkages in (1-&gt;3)-beta-D-glucans.</text>
        <dbReference type="EC" id="3.2.1.39"/>
    </reaction>
</comment>
<keyword evidence="10 21" id="KW-0378">Hydrolase</keyword>
<dbReference type="GO" id="GO:0009277">
    <property type="term" value="C:fungal-type cell wall"/>
    <property type="evidence" value="ECO:0007669"/>
    <property type="project" value="TreeGrafter"/>
</dbReference>
<name>A0A0C2WF24_SERVB</name>
<keyword evidence="7" id="KW-0134">Cell wall</keyword>
<dbReference type="GO" id="GO:0071555">
    <property type="term" value="P:cell wall organization"/>
    <property type="evidence" value="ECO:0007669"/>
    <property type="project" value="UniProtKB-KW"/>
</dbReference>
<comment type="similarity">
    <text evidence="4 19">Belongs to the glycosyl hydrolase 17 family.</text>
</comment>
<evidence type="ECO:0000256" key="8">
    <source>
        <dbReference type="ARBA" id="ARBA00022525"/>
    </source>
</evidence>
<dbReference type="GO" id="GO:0009986">
    <property type="term" value="C:cell surface"/>
    <property type="evidence" value="ECO:0007669"/>
    <property type="project" value="TreeGrafter"/>
</dbReference>
<dbReference type="EMBL" id="KN824318">
    <property type="protein sequence ID" value="KIM25033.1"/>
    <property type="molecule type" value="Genomic_DNA"/>
</dbReference>
<dbReference type="STRING" id="933852.A0A0C2WF24"/>
<keyword evidence="12" id="KW-0325">Glycoprotein</keyword>
<evidence type="ECO:0000256" key="1">
    <source>
        <dbReference type="ARBA" id="ARBA00000382"/>
    </source>
</evidence>
<accession>A0A0C2WF24</accession>
<evidence type="ECO:0000256" key="2">
    <source>
        <dbReference type="ARBA" id="ARBA00004191"/>
    </source>
</evidence>
<keyword evidence="9" id="KW-0732">Signal</keyword>
<organism evidence="21 22">
    <name type="scientific">Serendipita vermifera MAFF 305830</name>
    <dbReference type="NCBI Taxonomy" id="933852"/>
    <lineage>
        <taxon>Eukaryota</taxon>
        <taxon>Fungi</taxon>
        <taxon>Dikarya</taxon>
        <taxon>Basidiomycota</taxon>
        <taxon>Agaricomycotina</taxon>
        <taxon>Agaricomycetes</taxon>
        <taxon>Sebacinales</taxon>
        <taxon>Serendipitaceae</taxon>
        <taxon>Serendipita</taxon>
    </lineage>
</organism>
<dbReference type="GO" id="GO:0005576">
    <property type="term" value="C:extracellular region"/>
    <property type="evidence" value="ECO:0007669"/>
    <property type="project" value="TreeGrafter"/>
</dbReference>
<evidence type="ECO:0000256" key="7">
    <source>
        <dbReference type="ARBA" id="ARBA00022512"/>
    </source>
</evidence>
<dbReference type="PANTHER" id="PTHR16631:SF17">
    <property type="entry name" value="GLUCAN ENDO-1,3-BETA-GLUCOSIDASE BTGC"/>
    <property type="match status" value="1"/>
</dbReference>
<proteinExistence type="inferred from homology"/>
<evidence type="ECO:0000256" key="11">
    <source>
        <dbReference type="ARBA" id="ARBA00023136"/>
    </source>
</evidence>
<evidence type="ECO:0000256" key="19">
    <source>
        <dbReference type="RuleBase" id="RU004335"/>
    </source>
</evidence>
<dbReference type="GO" id="GO:0000272">
    <property type="term" value="P:polysaccharide catabolic process"/>
    <property type="evidence" value="ECO:0007669"/>
    <property type="project" value="UniProtKB-KW"/>
</dbReference>
<dbReference type="EC" id="3.2.1.39" evidence="5"/>
<dbReference type="InterPro" id="IPR017853">
    <property type="entry name" value="GH"/>
</dbReference>
<evidence type="ECO:0000256" key="15">
    <source>
        <dbReference type="ARBA" id="ARBA00023326"/>
    </source>
</evidence>
<dbReference type="GO" id="GO:0042973">
    <property type="term" value="F:glucan endo-1,3-beta-D-glucosidase activity"/>
    <property type="evidence" value="ECO:0007669"/>
    <property type="project" value="UniProtKB-EC"/>
</dbReference>
<gene>
    <name evidence="21" type="ORF">M408DRAFT_17458</name>
</gene>
<dbReference type="HOGENOM" id="CLU_011476_2_1_1"/>
<evidence type="ECO:0000256" key="3">
    <source>
        <dbReference type="ARBA" id="ARBA00004401"/>
    </source>
</evidence>
<comment type="subcellular location">
    <subcellularLocation>
        <location evidence="3">Cell membrane</location>
        <topology evidence="3">Single-pass type II membrane protein</topology>
    </subcellularLocation>
    <subcellularLocation>
        <location evidence="2">Secreted</location>
        <location evidence="2">Cell wall</location>
    </subcellularLocation>
</comment>
<keyword evidence="13" id="KW-0119">Carbohydrate metabolism</keyword>
<evidence type="ECO:0000256" key="4">
    <source>
        <dbReference type="ARBA" id="ARBA00008773"/>
    </source>
</evidence>
<evidence type="ECO:0000256" key="14">
    <source>
        <dbReference type="ARBA" id="ARBA00023316"/>
    </source>
</evidence>
<dbReference type="SUPFAM" id="SSF51445">
    <property type="entry name" value="(Trans)glycosidases"/>
    <property type="match status" value="1"/>
</dbReference>
<dbReference type="OrthoDB" id="68336at2759"/>
<feature type="compositionally biased region" description="Low complexity" evidence="20">
    <location>
        <begin position="37"/>
        <end position="58"/>
    </location>
</feature>
<evidence type="ECO:0000256" key="16">
    <source>
        <dbReference type="ARBA" id="ARBA00037649"/>
    </source>
</evidence>
<keyword evidence="11" id="KW-0472">Membrane</keyword>
<keyword evidence="22" id="KW-1185">Reference proteome</keyword>
<keyword evidence="15" id="KW-0624">Polysaccharide degradation</keyword>